<dbReference type="AlphaFoldDB" id="W5JTS6"/>
<reference evidence="3" key="3">
    <citation type="journal article" date="2013" name="Nucleic Acids Res.">
        <title>The genome of Anopheles darlingi, the main neotropical malaria vector.</title>
        <authorList>
            <person name="Marinotti O."/>
            <person name="Cerqueira G.C."/>
            <person name="de Almeida L.G."/>
            <person name="Ferro M.I."/>
            <person name="Loreto E.L."/>
            <person name="Zaha A."/>
            <person name="Teixeira S.M."/>
            <person name="Wespiser A.R."/>
            <person name="Almeida E Silva A."/>
            <person name="Schlindwein A.D."/>
            <person name="Pacheco A.C."/>
            <person name="Silva A.L."/>
            <person name="Graveley B.R."/>
            <person name="Walenz B.P."/>
            <person name="Lima Bde A."/>
            <person name="Ribeiro C.A."/>
            <person name="Nunes-Silva C.G."/>
            <person name="de Carvalho C.R."/>
            <person name="Soares C.M."/>
            <person name="de Menezes C.B."/>
            <person name="Matiolli C."/>
            <person name="Caffrey D."/>
            <person name="Araujo D.A."/>
            <person name="de Oliveira D.M."/>
            <person name="Golenbock D."/>
            <person name="Grisard E.C."/>
            <person name="Fantinatti-Garboggini F."/>
            <person name="de Carvalho F.M."/>
            <person name="Barcellos F.G."/>
            <person name="Prosdocimi F."/>
            <person name="May G."/>
            <person name="Azevedo Junior G.M."/>
            <person name="Guimaraes G.M."/>
            <person name="Goldman G.H."/>
            <person name="Padilha I.Q."/>
            <person name="Batista Jda S."/>
            <person name="Ferro J.A."/>
            <person name="Ribeiro J.M."/>
            <person name="Fietto J.L."/>
            <person name="Dabbas K.M."/>
            <person name="Cerdeira L."/>
            <person name="Agnez-Lima L.F."/>
            <person name="Brocchi M."/>
            <person name="de Carvalho M.O."/>
            <person name="Teixeira Mde M."/>
            <person name="Diniz Maia Mde M."/>
            <person name="Goldman M.H."/>
            <person name="Cruz Schneider M.P."/>
            <person name="Felipe M.S."/>
            <person name="Hungria M."/>
            <person name="Nicolas M.F."/>
            <person name="Pereira M."/>
            <person name="Montes M.A."/>
            <person name="Cantao M.E."/>
            <person name="Vincentz M."/>
            <person name="Rafael M.S."/>
            <person name="Silverman N."/>
            <person name="Stoco P.H."/>
            <person name="Souza R.C."/>
            <person name="Vicentini R."/>
            <person name="Gazzinelli R.T."/>
            <person name="Neves Rde O."/>
            <person name="Silva R."/>
            <person name="Astolfi-Filho S."/>
            <person name="Maciel T.E."/>
            <person name="Urmenyi T.P."/>
            <person name="Tadei W.P."/>
            <person name="Camargo E.P."/>
            <person name="de Vasconcelos A.T."/>
        </authorList>
    </citation>
    <scope>NUCLEOTIDE SEQUENCE</scope>
</reference>
<protein>
    <recommendedName>
        <fullName evidence="2">Ribosomal protein eL8/eL30/eS12/Gadd45 domain-containing protein</fullName>
    </recommendedName>
</protein>
<evidence type="ECO:0000259" key="2">
    <source>
        <dbReference type="Pfam" id="PF01248"/>
    </source>
</evidence>
<dbReference type="GO" id="GO:0005634">
    <property type="term" value="C:nucleus"/>
    <property type="evidence" value="ECO:0007669"/>
    <property type="project" value="InterPro"/>
</dbReference>
<feature type="domain" description="Ribosomal protein eL8/eL30/eS12/Gadd45" evidence="2">
    <location>
        <begin position="22"/>
        <end position="113"/>
    </location>
</feature>
<dbReference type="InterPro" id="IPR024824">
    <property type="entry name" value="GADD45"/>
</dbReference>
<name>W5JTS6_ANODA</name>
<dbReference type="VEuPathDB" id="VectorBase:ADAC000652"/>
<dbReference type="SUPFAM" id="SSF55315">
    <property type="entry name" value="L30e-like"/>
    <property type="match status" value="1"/>
</dbReference>
<dbReference type="STRING" id="43151.W5JTS6"/>
<comment type="similarity">
    <text evidence="1">Belongs to the GADD45 family.</text>
</comment>
<dbReference type="PANTHER" id="PTHR10411">
    <property type="entry name" value="GROWTH ARREST AND DNA DAMAGE-INDUCIBLE PROTEIN GADD45"/>
    <property type="match status" value="1"/>
</dbReference>
<dbReference type="Gene3D" id="3.30.1330.30">
    <property type="match status" value="1"/>
</dbReference>
<dbReference type="GO" id="GO:0005737">
    <property type="term" value="C:cytoplasm"/>
    <property type="evidence" value="ECO:0007669"/>
    <property type="project" value="TreeGrafter"/>
</dbReference>
<accession>W5JTS6</accession>
<dbReference type="eggNOG" id="ENOG502RY8P">
    <property type="taxonomic scope" value="Eukaryota"/>
</dbReference>
<dbReference type="PANTHER" id="PTHR10411:SF8">
    <property type="entry name" value="FI09246P"/>
    <property type="match status" value="1"/>
</dbReference>
<dbReference type="FunCoup" id="W5JTS6">
    <property type="interactions" value="313"/>
</dbReference>
<sequence length="151" mass="17002">MVVNNELIMDLKFHTVGIGSSARKALLQALQEQRLVVGLANAVRSLSKEPDQFTFCFMAPTEEDSHMHEVLLEAFCLEHDIYIVRVDSAYKLSRLVQSSVIASCALVRNKSSKKFAGKASNSFRRSESILVEHCELFLEDPHKPIVKLPEK</sequence>
<evidence type="ECO:0000313" key="3">
    <source>
        <dbReference type="EMBL" id="ETN67531.1"/>
    </source>
</evidence>
<dbReference type="OMA" id="EAFCLEH"/>
<dbReference type="HOGENOM" id="CLU_118164_1_0_1"/>
<dbReference type="GO" id="GO:0051726">
    <property type="term" value="P:regulation of cell cycle"/>
    <property type="evidence" value="ECO:0007669"/>
    <property type="project" value="InterPro"/>
</dbReference>
<dbReference type="FunFam" id="3.30.1330.30:FF:000045">
    <property type="entry name" value="Predicted protein"/>
    <property type="match status" value="1"/>
</dbReference>
<reference evidence="3" key="2">
    <citation type="submission" date="2010-05" db="EMBL/GenBank/DDBJ databases">
        <authorList>
            <person name="Almeida L.G."/>
            <person name="Nicolas M.F."/>
            <person name="Souza R.C."/>
            <person name="Vasconcelos A.T.R."/>
        </authorList>
    </citation>
    <scope>NUCLEOTIDE SEQUENCE</scope>
</reference>
<reference evidence="4" key="4">
    <citation type="submission" date="2015-06" db="UniProtKB">
        <authorList>
            <consortium name="EnsemblMetazoa"/>
        </authorList>
    </citation>
    <scope>IDENTIFICATION</scope>
</reference>
<dbReference type="Proteomes" id="UP000000673">
    <property type="component" value="Unassembled WGS sequence"/>
</dbReference>
<dbReference type="VEuPathDB" id="VectorBase:ADAR2_010323"/>
<dbReference type="EMBL" id="ADMH02000160">
    <property type="protein sequence ID" value="ETN67531.1"/>
    <property type="molecule type" value="Genomic_DNA"/>
</dbReference>
<organism evidence="3">
    <name type="scientific">Anopheles darlingi</name>
    <name type="common">Mosquito</name>
    <dbReference type="NCBI Taxonomy" id="43151"/>
    <lineage>
        <taxon>Eukaryota</taxon>
        <taxon>Metazoa</taxon>
        <taxon>Ecdysozoa</taxon>
        <taxon>Arthropoda</taxon>
        <taxon>Hexapoda</taxon>
        <taxon>Insecta</taxon>
        <taxon>Pterygota</taxon>
        <taxon>Neoptera</taxon>
        <taxon>Endopterygota</taxon>
        <taxon>Diptera</taxon>
        <taxon>Nematocera</taxon>
        <taxon>Culicoidea</taxon>
        <taxon>Culicidae</taxon>
        <taxon>Anophelinae</taxon>
        <taxon>Anopheles</taxon>
    </lineage>
</organism>
<evidence type="ECO:0000256" key="1">
    <source>
        <dbReference type="ARBA" id="ARBA00007361"/>
    </source>
</evidence>
<dbReference type="InterPro" id="IPR029064">
    <property type="entry name" value="Ribosomal_eL30-like_sf"/>
</dbReference>
<reference evidence="3 5" key="1">
    <citation type="journal article" date="2010" name="BMC Genomics">
        <title>Combination of measures distinguishes pre-miRNAs from other stem-loops in the genome of the newly sequenced Anopheles darlingi.</title>
        <authorList>
            <person name="Mendes N.D."/>
            <person name="Freitas A.T."/>
            <person name="Vasconcelos A.T."/>
            <person name="Sagot M.F."/>
        </authorList>
    </citation>
    <scope>NUCLEOTIDE SEQUENCE</scope>
</reference>
<proteinExistence type="inferred from homology"/>
<evidence type="ECO:0000313" key="4">
    <source>
        <dbReference type="EnsemblMetazoa" id="ADAC000652-PA"/>
    </source>
</evidence>
<dbReference type="EnsemblMetazoa" id="ADAC000652-RA">
    <property type="protein sequence ID" value="ADAC000652-PA"/>
    <property type="gene ID" value="ADAC000652"/>
</dbReference>
<gene>
    <name evidence="3" type="ORF">AND_000652</name>
</gene>
<evidence type="ECO:0000313" key="5">
    <source>
        <dbReference type="Proteomes" id="UP000000673"/>
    </source>
</evidence>
<dbReference type="Pfam" id="PF01248">
    <property type="entry name" value="Ribosomal_L7Ae"/>
    <property type="match status" value="1"/>
</dbReference>
<dbReference type="InterPro" id="IPR004038">
    <property type="entry name" value="Ribosomal_eL8/eL30/eS12/Gad45"/>
</dbReference>
<keyword evidence="5" id="KW-1185">Reference proteome</keyword>